<organism evidence="1 2">
    <name type="scientific">Bizionia hallyeonensis</name>
    <dbReference type="NCBI Taxonomy" id="1123757"/>
    <lineage>
        <taxon>Bacteria</taxon>
        <taxon>Pseudomonadati</taxon>
        <taxon>Bacteroidota</taxon>
        <taxon>Flavobacteriia</taxon>
        <taxon>Flavobacteriales</taxon>
        <taxon>Flavobacteriaceae</taxon>
        <taxon>Bizionia</taxon>
    </lineage>
</organism>
<protein>
    <submittedName>
        <fullName evidence="1">Uncharacterized protein</fullName>
    </submittedName>
</protein>
<sequence length="149" mass="17505">MRKLIFITLILVGNITFGQESNMEWKQLEKTTTLKNYVENQAYKYLEFNAEKKDSISEKGVKISHEGVDTEIIIRDYSNVKNPLIVINQYPLEKLTVLEFITLENIEEIDLRKPSDKLSGIYGSLAKYGLINITMEKRKWRKLKRKYGR</sequence>
<keyword evidence="2" id="KW-1185">Reference proteome</keyword>
<evidence type="ECO:0000313" key="1">
    <source>
        <dbReference type="EMBL" id="MFC5196586.1"/>
    </source>
</evidence>
<dbReference type="Gene3D" id="2.170.130.10">
    <property type="entry name" value="TonB-dependent receptor, plug domain"/>
    <property type="match status" value="1"/>
</dbReference>
<accession>A0ABW0CA07</accession>
<dbReference type="Proteomes" id="UP001596162">
    <property type="component" value="Unassembled WGS sequence"/>
</dbReference>
<dbReference type="InterPro" id="IPR037066">
    <property type="entry name" value="Plug_dom_sf"/>
</dbReference>
<proteinExistence type="predicted"/>
<evidence type="ECO:0000313" key="2">
    <source>
        <dbReference type="Proteomes" id="UP001596162"/>
    </source>
</evidence>
<dbReference type="RefSeq" id="WP_376862164.1">
    <property type="nucleotide sequence ID" value="NZ_JBHSLA010000008.1"/>
</dbReference>
<dbReference type="EMBL" id="JBHSLA010000008">
    <property type="protein sequence ID" value="MFC5196586.1"/>
    <property type="molecule type" value="Genomic_DNA"/>
</dbReference>
<gene>
    <name evidence="1" type="ORF">ACFPH8_14685</name>
</gene>
<reference evidence="2" key="1">
    <citation type="journal article" date="2019" name="Int. J. Syst. Evol. Microbiol.">
        <title>The Global Catalogue of Microorganisms (GCM) 10K type strain sequencing project: providing services to taxonomists for standard genome sequencing and annotation.</title>
        <authorList>
            <consortium name="The Broad Institute Genomics Platform"/>
            <consortium name="The Broad Institute Genome Sequencing Center for Infectious Disease"/>
            <person name="Wu L."/>
            <person name="Ma J."/>
        </authorList>
    </citation>
    <scope>NUCLEOTIDE SEQUENCE [LARGE SCALE GENOMIC DNA]</scope>
    <source>
        <strain evidence="2">JCM 17978</strain>
    </source>
</reference>
<comment type="caution">
    <text evidence="1">The sequence shown here is derived from an EMBL/GenBank/DDBJ whole genome shotgun (WGS) entry which is preliminary data.</text>
</comment>
<name>A0ABW0CA07_9FLAO</name>